<dbReference type="KEGG" id="nsh:GXM_00068"/>
<evidence type="ECO:0000313" key="1">
    <source>
        <dbReference type="EMBL" id="QFS42595.1"/>
    </source>
</evidence>
<gene>
    <name evidence="1" type="ORF">GXM_00068</name>
</gene>
<dbReference type="AlphaFoldDB" id="A0A5P8VQ88"/>
<evidence type="ECO:0000313" key="2">
    <source>
        <dbReference type="Proteomes" id="UP000326678"/>
    </source>
</evidence>
<proteinExistence type="predicted"/>
<keyword evidence="2" id="KW-1185">Reference proteome</keyword>
<reference evidence="1 2" key="1">
    <citation type="submission" date="2019-10" db="EMBL/GenBank/DDBJ databases">
        <title>Genomic and transcriptomic insights into the perfect genentic adaptation of a filamentous nitrogen-fixing cyanobacterium to rice fields.</title>
        <authorList>
            <person name="Chen Z."/>
        </authorList>
    </citation>
    <scope>NUCLEOTIDE SEQUENCE [LARGE SCALE GENOMIC DNA]</scope>
    <source>
        <strain evidence="1">CCNUC1</strain>
    </source>
</reference>
<name>A0A5P8VQ88_9NOSO</name>
<dbReference type="Proteomes" id="UP000326678">
    <property type="component" value="Chromosome Gxm1"/>
</dbReference>
<organism evidence="1 2">
    <name type="scientific">Nostoc sphaeroides CCNUC1</name>
    <dbReference type="NCBI Taxonomy" id="2653204"/>
    <lineage>
        <taxon>Bacteria</taxon>
        <taxon>Bacillati</taxon>
        <taxon>Cyanobacteriota</taxon>
        <taxon>Cyanophyceae</taxon>
        <taxon>Nostocales</taxon>
        <taxon>Nostocaceae</taxon>
        <taxon>Nostoc</taxon>
    </lineage>
</organism>
<accession>A0A5P8VQ88</accession>
<protein>
    <submittedName>
        <fullName evidence="1">Uncharacterized protein</fullName>
    </submittedName>
</protein>
<dbReference type="EMBL" id="CP045226">
    <property type="protein sequence ID" value="QFS42595.1"/>
    <property type="molecule type" value="Genomic_DNA"/>
</dbReference>
<sequence>MTSSHLEFRKVTAISDGRGHEELTSWARTRDELNIVRGNELTEKLRRLKPIPTETDLNFIQTLPSNLF</sequence>